<sequence length="169" mass="17985">MTQRDDAGPFGFFAFGEDGGFGADLAAGLLYDLTHGLHGGSGANDIVDDHHIFALHQFQVLLVQVKGLGFASCDRHGLVLQSFTHVGFVGFTQDHIGFLHFNGEGIGQWDALGFCGHQHITGSVGQFFGQGFGTGLGQFGIAQNVQNSDTQTGFDLEQCQLAMHTGNIN</sequence>
<comment type="caution">
    <text evidence="1">The sequence shown here is derived from an EMBL/GenBank/DDBJ whole genome shotgun (WGS) entry which is preliminary data.</text>
</comment>
<proteinExistence type="predicted"/>
<protein>
    <submittedName>
        <fullName evidence="1">Uncharacterized protein</fullName>
    </submittedName>
</protein>
<organism evidence="1">
    <name type="scientific">bioreactor metagenome</name>
    <dbReference type="NCBI Taxonomy" id="1076179"/>
    <lineage>
        <taxon>unclassified sequences</taxon>
        <taxon>metagenomes</taxon>
        <taxon>ecological metagenomes</taxon>
    </lineage>
</organism>
<reference evidence="1" key="1">
    <citation type="submission" date="2019-08" db="EMBL/GenBank/DDBJ databases">
        <authorList>
            <person name="Kucharzyk K."/>
            <person name="Murdoch R.W."/>
            <person name="Higgins S."/>
            <person name="Loffler F."/>
        </authorList>
    </citation>
    <scope>NUCLEOTIDE SEQUENCE</scope>
</reference>
<accession>A0A644YZ28</accession>
<evidence type="ECO:0000313" key="1">
    <source>
        <dbReference type="EMBL" id="MPM33885.1"/>
    </source>
</evidence>
<dbReference type="EMBL" id="VSSQ01006793">
    <property type="protein sequence ID" value="MPM33885.1"/>
    <property type="molecule type" value="Genomic_DNA"/>
</dbReference>
<gene>
    <name evidence="1" type="ORF">SDC9_80466</name>
</gene>
<name>A0A644YZ28_9ZZZZ</name>
<dbReference type="AlphaFoldDB" id="A0A644YZ28"/>